<name>A0ABX1F853_9PROT</name>
<evidence type="ECO:0000313" key="5">
    <source>
        <dbReference type="EMBL" id="NKE48591.1"/>
    </source>
</evidence>
<evidence type="ECO:0000313" key="6">
    <source>
        <dbReference type="Proteomes" id="UP000765160"/>
    </source>
</evidence>
<proteinExistence type="predicted"/>
<dbReference type="Gene3D" id="1.10.10.60">
    <property type="entry name" value="Homeodomain-like"/>
    <property type="match status" value="2"/>
</dbReference>
<keyword evidence="1" id="KW-0805">Transcription regulation</keyword>
<dbReference type="InterPro" id="IPR018060">
    <property type="entry name" value="HTH_AraC"/>
</dbReference>
<protein>
    <submittedName>
        <fullName evidence="5">Helix-turn-helix transcriptional regulator</fullName>
    </submittedName>
</protein>
<dbReference type="PANTHER" id="PTHR46796">
    <property type="entry name" value="HTH-TYPE TRANSCRIPTIONAL ACTIVATOR RHAS-RELATED"/>
    <property type="match status" value="1"/>
</dbReference>
<dbReference type="Proteomes" id="UP000765160">
    <property type="component" value="Unassembled WGS sequence"/>
</dbReference>
<keyword evidence="2" id="KW-0238">DNA-binding</keyword>
<gene>
    <name evidence="5" type="ORF">HB662_27735</name>
</gene>
<dbReference type="PROSITE" id="PS01124">
    <property type="entry name" value="HTH_ARAC_FAMILY_2"/>
    <property type="match status" value="1"/>
</dbReference>
<feature type="domain" description="HTH araC/xylS-type" evidence="4">
    <location>
        <begin position="209"/>
        <end position="307"/>
    </location>
</feature>
<dbReference type="InterPro" id="IPR009057">
    <property type="entry name" value="Homeodomain-like_sf"/>
</dbReference>
<keyword evidence="6" id="KW-1185">Reference proteome</keyword>
<comment type="caution">
    <text evidence="5">The sequence shown here is derived from an EMBL/GenBank/DDBJ whole genome shotgun (WGS) entry which is preliminary data.</text>
</comment>
<organism evidence="5 6">
    <name type="scientific">Falsiroseomonas frigidaquae</name>
    <dbReference type="NCBI Taxonomy" id="487318"/>
    <lineage>
        <taxon>Bacteria</taxon>
        <taxon>Pseudomonadati</taxon>
        <taxon>Pseudomonadota</taxon>
        <taxon>Alphaproteobacteria</taxon>
        <taxon>Acetobacterales</taxon>
        <taxon>Roseomonadaceae</taxon>
        <taxon>Falsiroseomonas</taxon>
    </lineage>
</organism>
<evidence type="ECO:0000256" key="1">
    <source>
        <dbReference type="ARBA" id="ARBA00023015"/>
    </source>
</evidence>
<accession>A0ABX1F853</accession>
<dbReference type="InterPro" id="IPR050204">
    <property type="entry name" value="AraC_XylS_family_regulators"/>
</dbReference>
<dbReference type="Pfam" id="PF12833">
    <property type="entry name" value="HTH_18"/>
    <property type="match status" value="1"/>
</dbReference>
<evidence type="ECO:0000256" key="2">
    <source>
        <dbReference type="ARBA" id="ARBA00023125"/>
    </source>
</evidence>
<dbReference type="EMBL" id="JAAVTX010000011">
    <property type="protein sequence ID" value="NKE48591.1"/>
    <property type="molecule type" value="Genomic_DNA"/>
</dbReference>
<dbReference type="SMART" id="SM00342">
    <property type="entry name" value="HTH_ARAC"/>
    <property type="match status" value="1"/>
</dbReference>
<evidence type="ECO:0000256" key="3">
    <source>
        <dbReference type="ARBA" id="ARBA00023163"/>
    </source>
</evidence>
<reference evidence="5 6" key="1">
    <citation type="submission" date="2020-03" db="EMBL/GenBank/DDBJ databases">
        <title>Roseomonas selenitidurans sp. nov. isolated from soil.</title>
        <authorList>
            <person name="Liu H."/>
        </authorList>
    </citation>
    <scope>NUCLEOTIDE SEQUENCE [LARGE SCALE GENOMIC DNA]</scope>
    <source>
        <strain evidence="5 6">JCM 15073</strain>
    </source>
</reference>
<dbReference type="SUPFAM" id="SSF46689">
    <property type="entry name" value="Homeodomain-like"/>
    <property type="match status" value="2"/>
</dbReference>
<sequence length="315" mass="34513">MTHPPVLLSATASGGPAIRAAPPRPIYLGGDLLRQVQRRWSIVAASLTELRCGPSLQIALWSEATQLSVMLEEVGGRASMCISPCARAAAPSGKPLPLSLIPPRHGARGEARGLRYLRHIVLQFDGDALANTREKRIDLESTLAARPMFACPRLLRLARLFAEACHDPEPGDTLYGDGLSAGLLDSLAQLAAPTMPEEARCLLAPWQLRKAIEILRERLDENVRMQELAAETHLSVSYFCRAFKASTGMPPHRWQLNARVEKVKELLLDDRESMAQIAILAGFADQAHMTRTFSRLAGISPGLWRRPHQAVPHAA</sequence>
<evidence type="ECO:0000259" key="4">
    <source>
        <dbReference type="PROSITE" id="PS01124"/>
    </source>
</evidence>
<dbReference type="RefSeq" id="WP_168055142.1">
    <property type="nucleotide sequence ID" value="NZ_JAATJR010000011.1"/>
</dbReference>
<keyword evidence="3" id="KW-0804">Transcription</keyword>
<dbReference type="PANTHER" id="PTHR46796:SF14">
    <property type="entry name" value="TRANSCRIPTIONAL REGULATORY PROTEIN"/>
    <property type="match status" value="1"/>
</dbReference>